<organism evidence="2 3">
    <name type="scientific">Polyplosphaeria fusca</name>
    <dbReference type="NCBI Taxonomy" id="682080"/>
    <lineage>
        <taxon>Eukaryota</taxon>
        <taxon>Fungi</taxon>
        <taxon>Dikarya</taxon>
        <taxon>Ascomycota</taxon>
        <taxon>Pezizomycotina</taxon>
        <taxon>Dothideomycetes</taxon>
        <taxon>Pleosporomycetidae</taxon>
        <taxon>Pleosporales</taxon>
        <taxon>Tetraplosphaeriaceae</taxon>
        <taxon>Polyplosphaeria</taxon>
    </lineage>
</organism>
<dbReference type="Proteomes" id="UP000799444">
    <property type="component" value="Unassembled WGS sequence"/>
</dbReference>
<protein>
    <submittedName>
        <fullName evidence="2">Uncharacterized protein</fullName>
    </submittedName>
</protein>
<keyword evidence="3" id="KW-1185">Reference proteome</keyword>
<evidence type="ECO:0000313" key="2">
    <source>
        <dbReference type="EMBL" id="KAF2738004.1"/>
    </source>
</evidence>
<dbReference type="AlphaFoldDB" id="A0A9P4R790"/>
<name>A0A9P4R790_9PLEO</name>
<gene>
    <name evidence="2" type="ORF">EJ04DRAFT_520777</name>
</gene>
<reference evidence="2" key="1">
    <citation type="journal article" date="2020" name="Stud. Mycol.">
        <title>101 Dothideomycetes genomes: a test case for predicting lifestyles and emergence of pathogens.</title>
        <authorList>
            <person name="Haridas S."/>
            <person name="Albert R."/>
            <person name="Binder M."/>
            <person name="Bloem J."/>
            <person name="Labutti K."/>
            <person name="Salamov A."/>
            <person name="Andreopoulos B."/>
            <person name="Baker S."/>
            <person name="Barry K."/>
            <person name="Bills G."/>
            <person name="Bluhm B."/>
            <person name="Cannon C."/>
            <person name="Castanera R."/>
            <person name="Culley D."/>
            <person name="Daum C."/>
            <person name="Ezra D."/>
            <person name="Gonzalez J."/>
            <person name="Henrissat B."/>
            <person name="Kuo A."/>
            <person name="Liang C."/>
            <person name="Lipzen A."/>
            <person name="Lutzoni F."/>
            <person name="Magnuson J."/>
            <person name="Mondo S."/>
            <person name="Nolan M."/>
            <person name="Ohm R."/>
            <person name="Pangilinan J."/>
            <person name="Park H.-J."/>
            <person name="Ramirez L."/>
            <person name="Alfaro M."/>
            <person name="Sun H."/>
            <person name="Tritt A."/>
            <person name="Yoshinaga Y."/>
            <person name="Zwiers L.-H."/>
            <person name="Turgeon B."/>
            <person name="Goodwin S."/>
            <person name="Spatafora J."/>
            <person name="Crous P."/>
            <person name="Grigoriev I."/>
        </authorList>
    </citation>
    <scope>NUCLEOTIDE SEQUENCE</scope>
    <source>
        <strain evidence="2">CBS 125425</strain>
    </source>
</reference>
<evidence type="ECO:0000313" key="3">
    <source>
        <dbReference type="Proteomes" id="UP000799444"/>
    </source>
</evidence>
<sequence>MCLGHDLASDGLPGWDRVDKRDRDRRGWACSAADPSRTIAQRAGGLWGVGAVARCEQQQGRVARVEGASVVAPLARGGRLCFGDGRANRRNLQYKQYTACNVYNTVRGAKASIRMAAPRCIGPVEWASRALPGWKGLSRRWEALAESEAYQRRRKVQHDPGPIDPPTTIYTSTSSAASSSTCDGVRGDCTALRESRRRRTAEDRIVKGSLCYSVLWPSYTSSPAPPAPPALPAPAPTQLRAAVSGRLLREGDVRGWSVQTSRHHRISAARPPHSSIRQGRPAAVEPAGLAGERTVPVGAQHPVLAHGDLDARL</sequence>
<feature type="region of interest" description="Disordered" evidence="1">
    <location>
        <begin position="152"/>
        <end position="178"/>
    </location>
</feature>
<dbReference type="EMBL" id="ML996112">
    <property type="protein sequence ID" value="KAF2738004.1"/>
    <property type="molecule type" value="Genomic_DNA"/>
</dbReference>
<evidence type="ECO:0000256" key="1">
    <source>
        <dbReference type="SAM" id="MobiDB-lite"/>
    </source>
</evidence>
<proteinExistence type="predicted"/>
<comment type="caution">
    <text evidence="2">The sequence shown here is derived from an EMBL/GenBank/DDBJ whole genome shotgun (WGS) entry which is preliminary data.</text>
</comment>
<feature type="region of interest" description="Disordered" evidence="1">
    <location>
        <begin position="255"/>
        <end position="283"/>
    </location>
</feature>
<accession>A0A9P4R790</accession>